<reference evidence="4" key="1">
    <citation type="submission" date="2025-08" db="UniProtKB">
        <authorList>
            <consortium name="RefSeq"/>
        </authorList>
    </citation>
    <scope>IDENTIFICATION</scope>
</reference>
<name>A0AAJ6VXE3_9ACAR</name>
<evidence type="ECO:0000313" key="4">
    <source>
        <dbReference type="RefSeq" id="XP_003742288.1"/>
    </source>
</evidence>
<dbReference type="SUPFAM" id="SSF51735">
    <property type="entry name" value="NAD(P)-binding Rossmann-fold domains"/>
    <property type="match status" value="1"/>
</dbReference>
<dbReference type="RefSeq" id="XP_003742288.1">
    <property type="nucleotide sequence ID" value="XM_003742240.2"/>
</dbReference>
<dbReference type="PANTHER" id="PTHR43975:SF2">
    <property type="entry name" value="EG:BACR7A4.14 PROTEIN-RELATED"/>
    <property type="match status" value="1"/>
</dbReference>
<protein>
    <submittedName>
        <fullName evidence="4">Uncharacterized protein LOC100898643</fullName>
    </submittedName>
</protein>
<feature type="transmembrane region" description="Helical" evidence="2">
    <location>
        <begin position="12"/>
        <end position="31"/>
    </location>
</feature>
<keyword evidence="3" id="KW-1185">Reference proteome</keyword>
<accession>A0AAJ6VXE3</accession>
<dbReference type="Proteomes" id="UP000694867">
    <property type="component" value="Unplaced"/>
</dbReference>
<dbReference type="AlphaFoldDB" id="A0AAJ6VXE3"/>
<dbReference type="KEGG" id="goe:100898643"/>
<dbReference type="FunFam" id="3.40.50.720:FF:000084">
    <property type="entry name" value="Short-chain dehydrogenase reductase"/>
    <property type="match status" value="1"/>
</dbReference>
<dbReference type="PRINTS" id="PR00081">
    <property type="entry name" value="GDHRDH"/>
</dbReference>
<organism evidence="3 4">
    <name type="scientific">Galendromus occidentalis</name>
    <name type="common">western predatory mite</name>
    <dbReference type="NCBI Taxonomy" id="34638"/>
    <lineage>
        <taxon>Eukaryota</taxon>
        <taxon>Metazoa</taxon>
        <taxon>Ecdysozoa</taxon>
        <taxon>Arthropoda</taxon>
        <taxon>Chelicerata</taxon>
        <taxon>Arachnida</taxon>
        <taxon>Acari</taxon>
        <taxon>Parasitiformes</taxon>
        <taxon>Mesostigmata</taxon>
        <taxon>Gamasina</taxon>
        <taxon>Phytoseioidea</taxon>
        <taxon>Phytoseiidae</taxon>
        <taxon>Typhlodrominae</taxon>
        <taxon>Galendromus</taxon>
    </lineage>
</organism>
<keyword evidence="2" id="KW-0472">Membrane</keyword>
<dbReference type="Pfam" id="PF13561">
    <property type="entry name" value="adh_short_C2"/>
    <property type="match status" value="1"/>
</dbReference>
<dbReference type="InterPro" id="IPR036291">
    <property type="entry name" value="NAD(P)-bd_dom_sf"/>
</dbReference>
<dbReference type="InterPro" id="IPR002347">
    <property type="entry name" value="SDR_fam"/>
</dbReference>
<dbReference type="PRINTS" id="PR00080">
    <property type="entry name" value="SDRFAMILY"/>
</dbReference>
<dbReference type="InterPro" id="IPR020904">
    <property type="entry name" value="Sc_DH/Rdtase_CS"/>
</dbReference>
<proteinExistence type="predicted"/>
<evidence type="ECO:0000313" key="3">
    <source>
        <dbReference type="Proteomes" id="UP000694867"/>
    </source>
</evidence>
<dbReference type="GO" id="GO:0016491">
    <property type="term" value="F:oxidoreductase activity"/>
    <property type="evidence" value="ECO:0007669"/>
    <property type="project" value="UniProtKB-KW"/>
</dbReference>
<gene>
    <name evidence="4" type="primary">LOC100898643</name>
</gene>
<keyword evidence="1" id="KW-0560">Oxidoreductase</keyword>
<dbReference type="PROSITE" id="PS00061">
    <property type="entry name" value="ADH_SHORT"/>
    <property type="match status" value="1"/>
</dbReference>
<keyword evidence="2" id="KW-0812">Transmembrane</keyword>
<keyword evidence="2" id="KW-1133">Transmembrane helix</keyword>
<evidence type="ECO:0000256" key="2">
    <source>
        <dbReference type="SAM" id="Phobius"/>
    </source>
</evidence>
<sequence>MCSKTTRFDGKVIIVTGSSSGIGAAAAIMFAERGGSVAIHGRRQDKLDEVAAKIESVSGRKPVSVTGDITCEKDRETLVNETLKAFGRIDVLVNNAGTCEPSGWQTDIKLLQPVLDLHVIAPLDLSQRCMPELLKNKGNIVMISSIGGLMAPRGYLHYSIAKGGMQTMMRTLAAEVAKLGVRVNAVNPGYIETDILRDEELKKRIAANPNFTATFNPNGIAGKPDDVAEAICFLSSDAARMITGSTNTVDGGKTAFLQF</sequence>
<dbReference type="Gene3D" id="3.40.50.720">
    <property type="entry name" value="NAD(P)-binding Rossmann-like Domain"/>
    <property type="match status" value="1"/>
</dbReference>
<dbReference type="GeneID" id="100898643"/>
<dbReference type="PANTHER" id="PTHR43975">
    <property type="entry name" value="ZGC:101858"/>
    <property type="match status" value="1"/>
</dbReference>
<evidence type="ECO:0000256" key="1">
    <source>
        <dbReference type="ARBA" id="ARBA00023002"/>
    </source>
</evidence>